<dbReference type="InterPro" id="IPR025160">
    <property type="entry name" value="AATF"/>
</dbReference>
<feature type="domain" description="Apoptosis-antagonizing transcription factor C-terminal" evidence="3">
    <location>
        <begin position="235"/>
        <end position="320"/>
    </location>
</feature>
<evidence type="ECO:0000259" key="4">
    <source>
        <dbReference type="Pfam" id="PF13339"/>
    </source>
</evidence>
<dbReference type="Proteomes" id="UP000783686">
    <property type="component" value="Unassembled WGS sequence"/>
</dbReference>
<dbReference type="PANTHER" id="PTHR15565:SF0">
    <property type="entry name" value="PROTEIN AATF"/>
    <property type="match status" value="1"/>
</dbReference>
<dbReference type="EMBL" id="CAJFDH010000001">
    <property type="protein sequence ID" value="CAD5205752.1"/>
    <property type="molecule type" value="Genomic_DNA"/>
</dbReference>
<keyword evidence="6" id="KW-1185">Reference proteome</keyword>
<evidence type="ECO:0000256" key="2">
    <source>
        <dbReference type="SAM" id="MobiDB-lite"/>
    </source>
</evidence>
<protein>
    <recommendedName>
        <fullName evidence="7">Protein AATF</fullName>
    </recommendedName>
</protein>
<feature type="compositionally biased region" description="Polar residues" evidence="2">
    <location>
        <begin position="134"/>
        <end position="144"/>
    </location>
</feature>
<dbReference type="AlphaFoldDB" id="A0A811JQS6"/>
<evidence type="ECO:0000256" key="1">
    <source>
        <dbReference type="ARBA" id="ARBA00008966"/>
    </source>
</evidence>
<proteinExistence type="inferred from homology"/>
<organism evidence="5 6">
    <name type="scientific">Bursaphelenchus okinawaensis</name>
    <dbReference type="NCBI Taxonomy" id="465554"/>
    <lineage>
        <taxon>Eukaryota</taxon>
        <taxon>Metazoa</taxon>
        <taxon>Ecdysozoa</taxon>
        <taxon>Nematoda</taxon>
        <taxon>Chromadorea</taxon>
        <taxon>Rhabditida</taxon>
        <taxon>Tylenchina</taxon>
        <taxon>Tylenchomorpha</taxon>
        <taxon>Aphelenchoidea</taxon>
        <taxon>Aphelenchoididae</taxon>
        <taxon>Bursaphelenchus</taxon>
    </lineage>
</organism>
<evidence type="ECO:0008006" key="7">
    <source>
        <dbReference type="Google" id="ProtNLM"/>
    </source>
</evidence>
<name>A0A811JQS6_9BILA</name>
<comment type="caution">
    <text evidence="5">The sequence shown here is derived from an EMBL/GenBank/DDBJ whole genome shotgun (WGS) entry which is preliminary data.</text>
</comment>
<dbReference type="OrthoDB" id="5783963at2759"/>
<comment type="similarity">
    <text evidence="1">Belongs to the AATF family.</text>
</comment>
<dbReference type="GO" id="GO:0006357">
    <property type="term" value="P:regulation of transcription by RNA polymerase II"/>
    <property type="evidence" value="ECO:0007669"/>
    <property type="project" value="TreeGrafter"/>
</dbReference>
<dbReference type="InterPro" id="IPR039223">
    <property type="entry name" value="AATF/Bfr2"/>
</dbReference>
<dbReference type="InterPro" id="IPR012617">
    <property type="entry name" value="AATF_C"/>
</dbReference>
<dbReference type="Pfam" id="PF08164">
    <property type="entry name" value="TRAUB"/>
    <property type="match status" value="1"/>
</dbReference>
<gene>
    <name evidence="5" type="ORF">BOKJ2_LOCUS436</name>
</gene>
<feature type="region of interest" description="Disordered" evidence="2">
    <location>
        <begin position="81"/>
        <end position="146"/>
    </location>
</feature>
<dbReference type="EMBL" id="CAJFCW020000001">
    <property type="protein sequence ID" value="CAG9079046.1"/>
    <property type="molecule type" value="Genomic_DNA"/>
</dbReference>
<reference evidence="5" key="1">
    <citation type="submission" date="2020-09" db="EMBL/GenBank/DDBJ databases">
        <authorList>
            <person name="Kikuchi T."/>
        </authorList>
    </citation>
    <scope>NUCLEOTIDE SEQUENCE</scope>
    <source>
        <strain evidence="5">SH1</strain>
    </source>
</reference>
<accession>A0A811JQS6</accession>
<dbReference type="Proteomes" id="UP000614601">
    <property type="component" value="Unassembled WGS sequence"/>
</dbReference>
<feature type="domain" description="AATF leucine zipper-containing" evidence="4">
    <location>
        <begin position="4"/>
        <end position="166"/>
    </location>
</feature>
<evidence type="ECO:0000313" key="6">
    <source>
        <dbReference type="Proteomes" id="UP000614601"/>
    </source>
</evidence>
<dbReference type="GO" id="GO:0005730">
    <property type="term" value="C:nucleolus"/>
    <property type="evidence" value="ECO:0007669"/>
    <property type="project" value="TreeGrafter"/>
</dbReference>
<feature type="compositionally biased region" description="Acidic residues" evidence="2">
    <location>
        <begin position="87"/>
        <end position="124"/>
    </location>
</feature>
<dbReference type="PANTHER" id="PTHR15565">
    <property type="entry name" value="AATF PROTEIN APOPTOSIS ANTAGONIZING TRANSCRIPTION FACTOR"/>
    <property type="match status" value="1"/>
</dbReference>
<dbReference type="Pfam" id="PF13339">
    <property type="entry name" value="AATF-Che1"/>
    <property type="match status" value="1"/>
</dbReference>
<sequence>MANADAVRNQFAVWERLMHINVKAHTALRSLNQFPRGEESQKLLEQLDPETRYQHLQVRKNVFKLIEVLRNIEGKLVERSKKVEKKEEDDDEIVSSEDEADAEAEDNDSDEEEDNEEEEDEDVVEEKKKSSIKTNPTALNTLERSVQRESKAFKQNRNAILEKWFERTRLAVSKKAAKDNFDALETSAVHQIGKILSDRSRLVRRTQLKRVNTDRIAGPVDQQYDPEVFDDDDFYQTLLKEFIDQKSTQTLDPIQISRQWLEVQKLRQQRTKKRQVEKHATKGRKIRYVPIPKLANFCPAEPEKIKWSHERRNELFKSIFRY</sequence>
<evidence type="ECO:0000313" key="5">
    <source>
        <dbReference type="EMBL" id="CAD5205752.1"/>
    </source>
</evidence>
<evidence type="ECO:0000259" key="3">
    <source>
        <dbReference type="Pfam" id="PF08164"/>
    </source>
</evidence>